<evidence type="ECO:0000313" key="2">
    <source>
        <dbReference type="EMBL" id="BAR63229.1"/>
    </source>
</evidence>
<dbReference type="CDD" id="cd07996">
    <property type="entry name" value="WGR_MMR_like"/>
    <property type="match status" value="1"/>
</dbReference>
<name>A0A0E4BYC6_9BRAD</name>
<feature type="domain" description="WGR" evidence="1">
    <location>
        <begin position="18"/>
        <end position="107"/>
    </location>
</feature>
<dbReference type="SMART" id="SM00773">
    <property type="entry name" value="WGR"/>
    <property type="match status" value="1"/>
</dbReference>
<dbReference type="AlphaFoldDB" id="A0A0E4BYC6"/>
<keyword evidence="2" id="KW-0614">Plasmid</keyword>
<evidence type="ECO:0000313" key="3">
    <source>
        <dbReference type="Proteomes" id="UP000063308"/>
    </source>
</evidence>
<dbReference type="InterPro" id="IPR036930">
    <property type="entry name" value="WGR_dom_sf"/>
</dbReference>
<reference evidence="2 3" key="1">
    <citation type="submission" date="2014-11" db="EMBL/GenBank/DDBJ databases">
        <title>Symbiosis island explosion on the genome of extra-slow-growing strains of soybean bradyrhizobia with massive insertion sequences.</title>
        <authorList>
            <person name="Iida T."/>
            <person name="Minamisawa K."/>
        </authorList>
    </citation>
    <scope>NUCLEOTIDE SEQUENCE [LARGE SCALE GENOMIC DNA]</scope>
    <source>
        <strain evidence="2 3">NK6</strain>
        <plasmid evidence="3">pNK6b DNA</plasmid>
    </source>
</reference>
<dbReference type="Proteomes" id="UP000063308">
    <property type="component" value="Plasmid pNK6b"/>
</dbReference>
<dbReference type="Gene3D" id="2.20.140.10">
    <property type="entry name" value="WGR domain"/>
    <property type="match status" value="1"/>
</dbReference>
<organism evidence="2 3">
    <name type="scientific">Bradyrhizobium diazoefficiens</name>
    <dbReference type="NCBI Taxonomy" id="1355477"/>
    <lineage>
        <taxon>Bacteria</taxon>
        <taxon>Pseudomonadati</taxon>
        <taxon>Pseudomonadota</taxon>
        <taxon>Alphaproteobacteria</taxon>
        <taxon>Hyphomicrobiales</taxon>
        <taxon>Nitrobacteraceae</taxon>
        <taxon>Bradyrhizobium</taxon>
    </lineage>
</organism>
<accession>A0A0E4BYC6</accession>
<dbReference type="InterPro" id="IPR049809">
    <property type="entry name" value="YehF/YfeS-like_WGR"/>
</dbReference>
<gene>
    <name evidence="2" type="ORF">NK6_b_35</name>
</gene>
<sequence length="107" mass="12307">MPLIDSKNSLDANSPMRDSVVMIAQPYQLYIERTDASKNMARFYAMAIEPTLFGDICLTRRWGRIGAQGQMMKHSFAREDEAVRLFLDLLRQKRNRGYHPKGKQAAT</sequence>
<protein>
    <submittedName>
        <fullName evidence="2">WGR domain protein</fullName>
    </submittedName>
</protein>
<geneLocation type="plasmid" evidence="3">
    <name>pNK6b DNA</name>
</geneLocation>
<dbReference type="SUPFAM" id="SSF142921">
    <property type="entry name" value="WGR domain-like"/>
    <property type="match status" value="1"/>
</dbReference>
<dbReference type="PROSITE" id="PS51977">
    <property type="entry name" value="WGR"/>
    <property type="match status" value="1"/>
</dbReference>
<dbReference type="Pfam" id="PF05406">
    <property type="entry name" value="WGR"/>
    <property type="match status" value="1"/>
</dbReference>
<dbReference type="InterPro" id="IPR008893">
    <property type="entry name" value="WGR_domain"/>
</dbReference>
<proteinExistence type="predicted"/>
<evidence type="ECO:0000259" key="1">
    <source>
        <dbReference type="PROSITE" id="PS51977"/>
    </source>
</evidence>
<dbReference type="EMBL" id="AP014686">
    <property type="protein sequence ID" value="BAR63229.1"/>
    <property type="molecule type" value="Genomic_DNA"/>
</dbReference>